<dbReference type="OrthoDB" id="5832279at2759"/>
<dbReference type="PANTHER" id="PTHR23423">
    <property type="entry name" value="ORGANIC SOLUTE TRANSPORTER-RELATED"/>
    <property type="match status" value="1"/>
</dbReference>
<dbReference type="InterPro" id="IPR005178">
    <property type="entry name" value="Ostalpha/TMEM184C"/>
</dbReference>
<dbReference type="AlphaFoldDB" id="A0A914BDC3"/>
<proteinExistence type="predicted"/>
<dbReference type="RefSeq" id="XP_038073845.1">
    <property type="nucleotide sequence ID" value="XM_038217917.1"/>
</dbReference>
<evidence type="ECO:0000256" key="3">
    <source>
        <dbReference type="ARBA" id="ARBA00022989"/>
    </source>
</evidence>
<keyword evidence="2 6" id="KW-0812">Transmembrane</keyword>
<evidence type="ECO:0000313" key="8">
    <source>
        <dbReference type="Proteomes" id="UP000887568"/>
    </source>
</evidence>
<dbReference type="Proteomes" id="UP000887568">
    <property type="component" value="Unplaced"/>
</dbReference>
<evidence type="ECO:0000256" key="4">
    <source>
        <dbReference type="ARBA" id="ARBA00023136"/>
    </source>
</evidence>
<dbReference type="EnsemblMetazoa" id="XM_038217917.1">
    <property type="protein sequence ID" value="XP_038073845.1"/>
    <property type="gene ID" value="LOC119741950"/>
</dbReference>
<dbReference type="GO" id="GO:0016020">
    <property type="term" value="C:membrane"/>
    <property type="evidence" value="ECO:0007669"/>
    <property type="project" value="UniProtKB-SubCell"/>
</dbReference>
<reference evidence="7" key="1">
    <citation type="submission" date="2022-11" db="UniProtKB">
        <authorList>
            <consortium name="EnsemblMetazoa"/>
        </authorList>
    </citation>
    <scope>IDENTIFICATION</scope>
</reference>
<dbReference type="GeneID" id="119741950"/>
<feature type="transmembrane region" description="Helical" evidence="6">
    <location>
        <begin position="38"/>
        <end position="64"/>
    </location>
</feature>
<dbReference type="OMA" id="CTWIAKN"/>
<keyword evidence="8" id="KW-1185">Reference proteome</keyword>
<feature type="region of interest" description="Disordered" evidence="5">
    <location>
        <begin position="348"/>
        <end position="369"/>
    </location>
</feature>
<feature type="transmembrane region" description="Helical" evidence="6">
    <location>
        <begin position="252"/>
        <end position="272"/>
    </location>
</feature>
<evidence type="ECO:0000313" key="7">
    <source>
        <dbReference type="EnsemblMetazoa" id="XP_038073845.1"/>
    </source>
</evidence>
<accession>A0A914BDC3</accession>
<evidence type="ECO:0000256" key="2">
    <source>
        <dbReference type="ARBA" id="ARBA00022692"/>
    </source>
</evidence>
<feature type="transmembrane region" description="Helical" evidence="6">
    <location>
        <begin position="109"/>
        <end position="127"/>
    </location>
</feature>
<keyword evidence="3 6" id="KW-1133">Transmembrane helix</keyword>
<sequence>MDEATTFAPNDSGHREFDCSFDPRAAEIFANISENPELLAVIIIGTVLTIGQIISLVEGCTWIAKNIPHSERSTCLIWMFSCWPVFSIVSLVGLYIPRAALLSNIASNMFLYPTMYHFLLLIVDYFGGEDSLIGKMRGHLMHFNQPPLLCCCCCCPKAFCHNKLTKKKYLFLEIVVMQVAVARPIMQFLTLMFDLDGTYPYPSYDPRSPHVYLLVLNTISTMSSMQSILIIYNSAKPAIKDLGGYNTLPKFILLESFVLVSGLQMSIIGFAIGGVPCSKPFPFMSRGSSWNAFITILWGIIFQPVSIKYLRTLKGNVISLPSKFRDDKKSTNLPGLIARAKERLQRGGEVSIDEEAAEASEAEERTPLRRRRYSTGCVDDGTSYGTVHGSVLEV</sequence>
<evidence type="ECO:0000256" key="1">
    <source>
        <dbReference type="ARBA" id="ARBA00004141"/>
    </source>
</evidence>
<protein>
    <submittedName>
        <fullName evidence="7">Uncharacterized protein</fullName>
    </submittedName>
</protein>
<feature type="compositionally biased region" description="Acidic residues" evidence="5">
    <location>
        <begin position="351"/>
        <end position="361"/>
    </location>
</feature>
<name>A0A914BDC3_PATMI</name>
<evidence type="ECO:0000256" key="5">
    <source>
        <dbReference type="SAM" id="MobiDB-lite"/>
    </source>
</evidence>
<organism evidence="7 8">
    <name type="scientific">Patiria miniata</name>
    <name type="common">Bat star</name>
    <name type="synonym">Asterina miniata</name>
    <dbReference type="NCBI Taxonomy" id="46514"/>
    <lineage>
        <taxon>Eukaryota</taxon>
        <taxon>Metazoa</taxon>
        <taxon>Echinodermata</taxon>
        <taxon>Eleutherozoa</taxon>
        <taxon>Asterozoa</taxon>
        <taxon>Asteroidea</taxon>
        <taxon>Valvatacea</taxon>
        <taxon>Valvatida</taxon>
        <taxon>Asterinidae</taxon>
        <taxon>Patiria</taxon>
    </lineage>
</organism>
<evidence type="ECO:0000256" key="6">
    <source>
        <dbReference type="SAM" id="Phobius"/>
    </source>
</evidence>
<feature type="transmembrane region" description="Helical" evidence="6">
    <location>
        <begin position="292"/>
        <end position="310"/>
    </location>
</feature>
<feature type="transmembrane region" description="Helical" evidence="6">
    <location>
        <begin position="169"/>
        <end position="191"/>
    </location>
</feature>
<comment type="subcellular location">
    <subcellularLocation>
        <location evidence="1">Membrane</location>
        <topology evidence="1">Multi-pass membrane protein</topology>
    </subcellularLocation>
</comment>
<feature type="transmembrane region" description="Helical" evidence="6">
    <location>
        <begin position="211"/>
        <end position="232"/>
    </location>
</feature>
<keyword evidence="4 6" id="KW-0472">Membrane</keyword>
<dbReference type="Pfam" id="PF03619">
    <property type="entry name" value="Solute_trans_a"/>
    <property type="match status" value="1"/>
</dbReference>
<dbReference type="SMART" id="SM01417">
    <property type="entry name" value="Solute_trans_a"/>
    <property type="match status" value="1"/>
</dbReference>
<feature type="transmembrane region" description="Helical" evidence="6">
    <location>
        <begin position="76"/>
        <end position="97"/>
    </location>
</feature>